<dbReference type="InterPro" id="IPR011701">
    <property type="entry name" value="MFS"/>
</dbReference>
<dbReference type="EMBL" id="JASCIR010000026">
    <property type="protein sequence ID" value="MDI3389327.1"/>
    <property type="molecule type" value="Genomic_DNA"/>
</dbReference>
<feature type="compositionally biased region" description="Polar residues" evidence="9">
    <location>
        <begin position="1"/>
        <end position="12"/>
    </location>
</feature>
<dbReference type="PROSITE" id="PS00217">
    <property type="entry name" value="SUGAR_TRANSPORT_2"/>
    <property type="match status" value="1"/>
</dbReference>
<evidence type="ECO:0000313" key="13">
    <source>
        <dbReference type="Proteomes" id="UP001224661"/>
    </source>
</evidence>
<feature type="transmembrane region" description="Helical" evidence="10">
    <location>
        <begin position="105"/>
        <end position="124"/>
    </location>
</feature>
<comment type="caution">
    <text evidence="12">The sequence shown here is derived from an EMBL/GenBank/DDBJ whole genome shotgun (WGS) entry which is preliminary data.</text>
</comment>
<dbReference type="InterPro" id="IPR020846">
    <property type="entry name" value="MFS_dom"/>
</dbReference>
<dbReference type="Proteomes" id="UP001224661">
    <property type="component" value="Unassembled WGS sequence"/>
</dbReference>
<accession>A0ABT6RY15</accession>
<name>A0ABT6RY15_9ACTN</name>
<feature type="transmembrane region" description="Helical" evidence="10">
    <location>
        <begin position="35"/>
        <end position="61"/>
    </location>
</feature>
<comment type="subcellular location">
    <subcellularLocation>
        <location evidence="1">Cell membrane</location>
        <topology evidence="1">Multi-pass membrane protein</topology>
    </subcellularLocation>
</comment>
<feature type="transmembrane region" description="Helical" evidence="10">
    <location>
        <begin position="386"/>
        <end position="407"/>
    </location>
</feature>
<feature type="transmembrane region" description="Helical" evidence="10">
    <location>
        <begin position="419"/>
        <end position="438"/>
    </location>
</feature>
<dbReference type="Gene3D" id="1.20.1250.20">
    <property type="entry name" value="MFS general substrate transporter like domains"/>
    <property type="match status" value="2"/>
</dbReference>
<evidence type="ECO:0000256" key="7">
    <source>
        <dbReference type="ARBA" id="ARBA00022989"/>
    </source>
</evidence>
<feature type="transmembrane region" description="Helical" evidence="10">
    <location>
        <begin position="130"/>
        <end position="149"/>
    </location>
</feature>
<evidence type="ECO:0000256" key="8">
    <source>
        <dbReference type="ARBA" id="ARBA00023136"/>
    </source>
</evidence>
<feature type="transmembrane region" description="Helical" evidence="10">
    <location>
        <begin position="261"/>
        <end position="279"/>
    </location>
</feature>
<evidence type="ECO:0000313" key="12">
    <source>
        <dbReference type="EMBL" id="MDI3389327.1"/>
    </source>
</evidence>
<keyword evidence="4" id="KW-1003">Cell membrane</keyword>
<evidence type="ECO:0000256" key="6">
    <source>
        <dbReference type="ARBA" id="ARBA00022847"/>
    </source>
</evidence>
<dbReference type="PANTHER" id="PTHR43528">
    <property type="entry name" value="ALPHA-KETOGLUTARATE PERMEASE"/>
    <property type="match status" value="1"/>
</dbReference>
<dbReference type="RefSeq" id="WP_282515791.1">
    <property type="nucleotide sequence ID" value="NZ_JASCIR010000026.1"/>
</dbReference>
<evidence type="ECO:0000256" key="9">
    <source>
        <dbReference type="SAM" id="MobiDB-lite"/>
    </source>
</evidence>
<evidence type="ECO:0000256" key="1">
    <source>
        <dbReference type="ARBA" id="ARBA00004651"/>
    </source>
</evidence>
<gene>
    <name evidence="12" type="ORF">QIS99_24460</name>
</gene>
<comment type="similarity">
    <text evidence="2">Belongs to the major facilitator superfamily. Metabolite:H+ Symporter (MHS) family (TC 2.A.1.6) family.</text>
</comment>
<keyword evidence="6" id="KW-0769">Symport</keyword>
<dbReference type="Pfam" id="PF07690">
    <property type="entry name" value="MFS_1"/>
    <property type="match status" value="1"/>
</dbReference>
<reference evidence="12 13" key="1">
    <citation type="submission" date="2023-05" db="EMBL/GenBank/DDBJ databases">
        <title>Draft genome sequence of Streptomyces sp. B-S-A8 isolated from a cave soil in Thailand.</title>
        <authorList>
            <person name="Chamroensaksri N."/>
            <person name="Muangham S."/>
        </authorList>
    </citation>
    <scope>NUCLEOTIDE SEQUENCE [LARGE SCALE GENOMIC DNA]</scope>
    <source>
        <strain evidence="12 13">B-S-A8</strain>
    </source>
</reference>
<evidence type="ECO:0000256" key="5">
    <source>
        <dbReference type="ARBA" id="ARBA00022692"/>
    </source>
</evidence>
<dbReference type="PROSITE" id="PS50850">
    <property type="entry name" value="MFS"/>
    <property type="match status" value="1"/>
</dbReference>
<keyword evidence="13" id="KW-1185">Reference proteome</keyword>
<evidence type="ECO:0000256" key="10">
    <source>
        <dbReference type="SAM" id="Phobius"/>
    </source>
</evidence>
<sequence>MATSRTVSTDRTVPSGPAPGPAPQQEPVRNGRRELLAGTVGGVVESFDWTIYAVLAPYFAAQMFPGDDPVTKVLGAYLGFAVGFVVRPFGSYVMGRISDSRGRRFGLMLSMVLISGASFLIAALPGAESIGILAPLLLILLRLVQGLSMGGENPSVAAYITETAPKRLRFLYSGISYGGIIFGNILCFGVVTVLLTVLGEEGVADGGWRIGFAVAGLLGLLSLWVRRAADESEEFTRSRQETDPATDRAERRRLYKGSARNMTAVFLMTLGVTVSYYLGTTYLPQYAENLGLTSGAEGTGAMLVPLLLLIVAMAGSGVIADRTGPLNAFRTGVGMLAVCTVPVFLLMASGALPVWVATLLQFICLAAPLALANVLFARLFPVRIRVVAMGLPFTLGTGLFGGTFPLLAEALTARGLIDLVPWCAVAAAVIAFGATFLVREPADEGAVGD</sequence>
<feature type="region of interest" description="Disordered" evidence="9">
    <location>
        <begin position="1"/>
        <end position="30"/>
    </location>
</feature>
<feature type="transmembrane region" description="Helical" evidence="10">
    <location>
        <begin position="207"/>
        <end position="225"/>
    </location>
</feature>
<dbReference type="InterPro" id="IPR036259">
    <property type="entry name" value="MFS_trans_sf"/>
</dbReference>
<evidence type="ECO:0000259" key="11">
    <source>
        <dbReference type="PROSITE" id="PS50850"/>
    </source>
</evidence>
<proteinExistence type="inferred from homology"/>
<feature type="transmembrane region" description="Helical" evidence="10">
    <location>
        <begin position="73"/>
        <end position="93"/>
    </location>
</feature>
<feature type="transmembrane region" description="Helical" evidence="10">
    <location>
        <begin position="332"/>
        <end position="352"/>
    </location>
</feature>
<dbReference type="PANTHER" id="PTHR43528:SF1">
    <property type="entry name" value="ALPHA-KETOGLUTARATE PERMEASE"/>
    <property type="match status" value="1"/>
</dbReference>
<dbReference type="SUPFAM" id="SSF103473">
    <property type="entry name" value="MFS general substrate transporter"/>
    <property type="match status" value="1"/>
</dbReference>
<feature type="domain" description="Major facilitator superfamily (MFS) profile" evidence="11">
    <location>
        <begin position="34"/>
        <end position="443"/>
    </location>
</feature>
<keyword evidence="3" id="KW-0813">Transport</keyword>
<keyword evidence="5 10" id="KW-0812">Transmembrane</keyword>
<evidence type="ECO:0000256" key="4">
    <source>
        <dbReference type="ARBA" id="ARBA00022475"/>
    </source>
</evidence>
<dbReference type="InterPro" id="IPR051084">
    <property type="entry name" value="H+-coupled_symporters"/>
</dbReference>
<keyword evidence="8 10" id="KW-0472">Membrane</keyword>
<protein>
    <submittedName>
        <fullName evidence="12">MFS transporter</fullName>
    </submittedName>
</protein>
<feature type="transmembrane region" description="Helical" evidence="10">
    <location>
        <begin position="358"/>
        <end position="379"/>
    </location>
</feature>
<feature type="transmembrane region" description="Helical" evidence="10">
    <location>
        <begin position="170"/>
        <end position="195"/>
    </location>
</feature>
<keyword evidence="7 10" id="KW-1133">Transmembrane helix</keyword>
<evidence type="ECO:0000256" key="3">
    <source>
        <dbReference type="ARBA" id="ARBA00022448"/>
    </source>
</evidence>
<feature type="transmembrane region" description="Helical" evidence="10">
    <location>
        <begin position="299"/>
        <end position="320"/>
    </location>
</feature>
<evidence type="ECO:0000256" key="2">
    <source>
        <dbReference type="ARBA" id="ARBA00008240"/>
    </source>
</evidence>
<organism evidence="12 13">
    <name type="scientific">Streptomyces solicavernae</name>
    <dbReference type="NCBI Taxonomy" id="3043614"/>
    <lineage>
        <taxon>Bacteria</taxon>
        <taxon>Bacillati</taxon>
        <taxon>Actinomycetota</taxon>
        <taxon>Actinomycetes</taxon>
        <taxon>Kitasatosporales</taxon>
        <taxon>Streptomycetaceae</taxon>
        <taxon>Streptomyces</taxon>
    </lineage>
</organism>
<dbReference type="InterPro" id="IPR005829">
    <property type="entry name" value="Sugar_transporter_CS"/>
</dbReference>